<organism evidence="1 2">
    <name type="scientific">Novosphingobium pituita</name>
    <dbReference type="NCBI Taxonomy" id="3056842"/>
    <lineage>
        <taxon>Bacteria</taxon>
        <taxon>Pseudomonadati</taxon>
        <taxon>Pseudomonadota</taxon>
        <taxon>Alphaproteobacteria</taxon>
        <taxon>Sphingomonadales</taxon>
        <taxon>Sphingomonadaceae</taxon>
        <taxon>Novosphingobium</taxon>
    </lineage>
</organism>
<proteinExistence type="predicted"/>
<sequence length="103" mass="11171">MPPYGIKGIVKTKEYIARPRAHVLGGNRRIGHRPGDVMIAALAPGRNDADVPPPRCFKQCKRKRSHDALDAGSGIVLTDYGEIDVEARALRRGLLASLPSLCT</sequence>
<evidence type="ECO:0000313" key="1">
    <source>
        <dbReference type="EMBL" id="GMM61348.1"/>
    </source>
</evidence>
<dbReference type="Proteomes" id="UP001187221">
    <property type="component" value="Unassembled WGS sequence"/>
</dbReference>
<reference evidence="1 2" key="1">
    <citation type="submission" date="2023-06" db="EMBL/GenBank/DDBJ databases">
        <title>Draft genome sequence of Novosphingobium sp. strain IK01.</title>
        <authorList>
            <person name="Hatamoto M."/>
            <person name="Ikarashi T."/>
            <person name="Yamaguchi T."/>
        </authorList>
    </citation>
    <scope>NUCLEOTIDE SEQUENCE [LARGE SCALE GENOMIC DNA]</scope>
    <source>
        <strain evidence="1 2">IK01</strain>
    </source>
</reference>
<accession>A0ABQ6P7Z1</accession>
<keyword evidence="2" id="KW-1185">Reference proteome</keyword>
<dbReference type="EMBL" id="BTFW01000001">
    <property type="protein sequence ID" value="GMM61348.1"/>
    <property type="molecule type" value="Genomic_DNA"/>
</dbReference>
<protein>
    <submittedName>
        <fullName evidence="1">Uncharacterized protein</fullName>
    </submittedName>
</protein>
<gene>
    <name evidence="1" type="ORF">NUTIK01_21250</name>
</gene>
<evidence type="ECO:0000313" key="2">
    <source>
        <dbReference type="Proteomes" id="UP001187221"/>
    </source>
</evidence>
<name>A0ABQ6P7Z1_9SPHN</name>
<comment type="caution">
    <text evidence="1">The sequence shown here is derived from an EMBL/GenBank/DDBJ whole genome shotgun (WGS) entry which is preliminary data.</text>
</comment>